<sequence>ALVHRRPDRRRSLRHGRGRLRHALRAHPVDPAALRRPGPGPGLGAAPGAAPLRSAHDRRAALEAGLGGRSRRAGAGLRDQHRRQPGRVRRRAGHVEGARAADGPARGVRARQQRLLRPAAEEPAEVLQAEPQAGARRGAAVARPARRHARPGLAGPHQRGRRAHRGRTPDRVRRGGRLPPEAGPLRRRRRPGGPDRRCADRFGALARAAGARPVRRRPLRPAAVRAHPRRAVAGALLRGTGDQLRHRPRPGALAAPLGRAGPGPSGRHLAARLGGARDQPVRTVPVRLSARGDAAHLDGPRRL</sequence>
<feature type="compositionally biased region" description="Low complexity" evidence="1">
    <location>
        <begin position="131"/>
        <end position="143"/>
    </location>
</feature>
<accession>A0A6J4JM67</accession>
<feature type="non-terminal residue" evidence="2">
    <location>
        <position position="1"/>
    </location>
</feature>
<feature type="compositionally biased region" description="Basic residues" evidence="1">
    <location>
        <begin position="80"/>
        <end position="92"/>
    </location>
</feature>
<protein>
    <submittedName>
        <fullName evidence="2">Putative secreted protein</fullName>
    </submittedName>
</protein>
<proteinExistence type="predicted"/>
<feature type="region of interest" description="Disordered" evidence="1">
    <location>
        <begin position="241"/>
        <end position="303"/>
    </location>
</feature>
<feature type="region of interest" description="Disordered" evidence="1">
    <location>
        <begin position="1"/>
        <end position="199"/>
    </location>
</feature>
<evidence type="ECO:0000256" key="1">
    <source>
        <dbReference type="SAM" id="MobiDB-lite"/>
    </source>
</evidence>
<name>A0A6J4JM67_9ACTN</name>
<dbReference type="EMBL" id="CADCTI010000314">
    <property type="protein sequence ID" value="CAA9282083.1"/>
    <property type="molecule type" value="Genomic_DNA"/>
</dbReference>
<dbReference type="AlphaFoldDB" id="A0A6J4JM67"/>
<feature type="compositionally biased region" description="Low complexity" evidence="1">
    <location>
        <begin position="250"/>
        <end position="259"/>
    </location>
</feature>
<feature type="compositionally biased region" description="Basic residues" evidence="1">
    <location>
        <begin position="1"/>
        <end position="25"/>
    </location>
</feature>
<reference evidence="2" key="1">
    <citation type="submission" date="2020-02" db="EMBL/GenBank/DDBJ databases">
        <authorList>
            <person name="Meier V. D."/>
        </authorList>
    </citation>
    <scope>NUCLEOTIDE SEQUENCE</scope>
    <source>
        <strain evidence="2">AVDCRST_MAG57</strain>
    </source>
</reference>
<feature type="compositionally biased region" description="Low complexity" evidence="1">
    <location>
        <begin position="44"/>
        <end position="53"/>
    </location>
</feature>
<feature type="compositionally biased region" description="Basic and acidic residues" evidence="1">
    <location>
        <begin position="293"/>
        <end position="303"/>
    </location>
</feature>
<evidence type="ECO:0000313" key="2">
    <source>
        <dbReference type="EMBL" id="CAA9282083.1"/>
    </source>
</evidence>
<gene>
    <name evidence="2" type="ORF">AVDCRST_MAG57-3919</name>
</gene>
<feature type="non-terminal residue" evidence="2">
    <location>
        <position position="303"/>
    </location>
</feature>
<organism evidence="2">
    <name type="scientific">uncultured Blastococcus sp</name>
    <dbReference type="NCBI Taxonomy" id="217144"/>
    <lineage>
        <taxon>Bacteria</taxon>
        <taxon>Bacillati</taxon>
        <taxon>Actinomycetota</taxon>
        <taxon>Actinomycetes</taxon>
        <taxon>Geodermatophilales</taxon>
        <taxon>Geodermatophilaceae</taxon>
        <taxon>Blastococcus</taxon>
        <taxon>environmental samples</taxon>
    </lineage>
</organism>